<organism evidence="1 2">
    <name type="scientific">Spongiactinospora gelatinilytica</name>
    <dbReference type="NCBI Taxonomy" id="2666298"/>
    <lineage>
        <taxon>Bacteria</taxon>
        <taxon>Bacillati</taxon>
        <taxon>Actinomycetota</taxon>
        <taxon>Actinomycetes</taxon>
        <taxon>Streptosporangiales</taxon>
        <taxon>Streptosporangiaceae</taxon>
        <taxon>Spongiactinospora</taxon>
    </lineage>
</organism>
<evidence type="ECO:0000313" key="1">
    <source>
        <dbReference type="EMBL" id="PZG37358.1"/>
    </source>
</evidence>
<proteinExistence type="predicted"/>
<protein>
    <submittedName>
        <fullName evidence="1">Uncharacterized protein</fullName>
    </submittedName>
</protein>
<keyword evidence="2" id="KW-1185">Reference proteome</keyword>
<sequence>MPGVTAVRYWSKQEEYREFAQRVTNAEFLATVEVADMGESFRGELRPQVHPLAFVEEAERLPGVAAAYVERPGFWLGKADLAVLMCPKTPPLDPKDPCAGRQEVTDQEKDRIAQRLFETSGVGEVYFSDADHSRKVEEHAMVYSRRHRDDESRSVGFYVKLEDKAAAGAVERAVGRLPGVRRVMAVTR</sequence>
<reference evidence="1 2" key="1">
    <citation type="submission" date="2018-01" db="EMBL/GenBank/DDBJ databases">
        <title>Draft genome sequence of Sphaerisporangium sp. 7K107.</title>
        <authorList>
            <person name="Sahin N."/>
            <person name="Saygin H."/>
            <person name="Ay H."/>
        </authorList>
    </citation>
    <scope>NUCLEOTIDE SEQUENCE [LARGE SCALE GENOMIC DNA]</scope>
    <source>
        <strain evidence="1 2">7K107</strain>
    </source>
</reference>
<dbReference type="EMBL" id="POUA01000238">
    <property type="protein sequence ID" value="PZG37358.1"/>
    <property type="molecule type" value="Genomic_DNA"/>
</dbReference>
<dbReference type="AlphaFoldDB" id="A0A2W2GJR0"/>
<comment type="caution">
    <text evidence="1">The sequence shown here is derived from an EMBL/GenBank/DDBJ whole genome shotgun (WGS) entry which is preliminary data.</text>
</comment>
<name>A0A2W2GJR0_9ACTN</name>
<evidence type="ECO:0000313" key="2">
    <source>
        <dbReference type="Proteomes" id="UP000248544"/>
    </source>
</evidence>
<gene>
    <name evidence="1" type="ORF">C1I98_25645</name>
</gene>
<accession>A0A2W2GJR0</accession>
<dbReference type="Proteomes" id="UP000248544">
    <property type="component" value="Unassembled WGS sequence"/>
</dbReference>
<dbReference type="Gene3D" id="3.30.70.3040">
    <property type="match status" value="2"/>
</dbReference>